<reference evidence="3" key="1">
    <citation type="submission" date="2023-03" db="EMBL/GenBank/DDBJ databases">
        <title>Massive genome expansion in bonnet fungi (Mycena s.s.) driven by repeated elements and novel gene families across ecological guilds.</title>
        <authorList>
            <consortium name="Lawrence Berkeley National Laboratory"/>
            <person name="Harder C.B."/>
            <person name="Miyauchi S."/>
            <person name="Viragh M."/>
            <person name="Kuo A."/>
            <person name="Thoen E."/>
            <person name="Andreopoulos B."/>
            <person name="Lu D."/>
            <person name="Skrede I."/>
            <person name="Drula E."/>
            <person name="Henrissat B."/>
            <person name="Morin E."/>
            <person name="Kohler A."/>
            <person name="Barry K."/>
            <person name="LaButti K."/>
            <person name="Morin E."/>
            <person name="Salamov A."/>
            <person name="Lipzen A."/>
            <person name="Mereny Z."/>
            <person name="Hegedus B."/>
            <person name="Baldrian P."/>
            <person name="Stursova M."/>
            <person name="Weitz H."/>
            <person name="Taylor A."/>
            <person name="Grigoriev I.V."/>
            <person name="Nagy L.G."/>
            <person name="Martin F."/>
            <person name="Kauserud H."/>
        </authorList>
    </citation>
    <scope>NUCLEOTIDE SEQUENCE</scope>
    <source>
        <strain evidence="3">9144</strain>
    </source>
</reference>
<keyword evidence="4" id="KW-1185">Reference proteome</keyword>
<evidence type="ECO:0000256" key="1">
    <source>
        <dbReference type="SAM" id="SignalP"/>
    </source>
</evidence>
<proteinExistence type="predicted"/>
<evidence type="ECO:0000313" key="4">
    <source>
        <dbReference type="Proteomes" id="UP001219525"/>
    </source>
</evidence>
<accession>A0AAD6UZD5</accession>
<name>A0AAD6UZD5_9AGAR</name>
<dbReference type="Pfam" id="PF10645">
    <property type="entry name" value="Carb_bind"/>
    <property type="match status" value="1"/>
</dbReference>
<comment type="caution">
    <text evidence="3">The sequence shown here is derived from an EMBL/GenBank/DDBJ whole genome shotgun (WGS) entry which is preliminary data.</text>
</comment>
<organism evidence="3 4">
    <name type="scientific">Mycena pura</name>
    <dbReference type="NCBI Taxonomy" id="153505"/>
    <lineage>
        <taxon>Eukaryota</taxon>
        <taxon>Fungi</taxon>
        <taxon>Dikarya</taxon>
        <taxon>Basidiomycota</taxon>
        <taxon>Agaricomycotina</taxon>
        <taxon>Agaricomycetes</taxon>
        <taxon>Agaricomycetidae</taxon>
        <taxon>Agaricales</taxon>
        <taxon>Marasmiineae</taxon>
        <taxon>Mycenaceae</taxon>
        <taxon>Mycena</taxon>
    </lineage>
</organism>
<dbReference type="Proteomes" id="UP001219525">
    <property type="component" value="Unassembled WGS sequence"/>
</dbReference>
<keyword evidence="1" id="KW-0732">Signal</keyword>
<dbReference type="AlphaFoldDB" id="A0AAD6UZD5"/>
<dbReference type="GO" id="GO:0030246">
    <property type="term" value="F:carbohydrate binding"/>
    <property type="evidence" value="ECO:0007669"/>
    <property type="project" value="InterPro"/>
</dbReference>
<feature type="chain" id="PRO_5042080239" evidence="1">
    <location>
        <begin position="21"/>
        <end position="104"/>
    </location>
</feature>
<evidence type="ECO:0000313" key="3">
    <source>
        <dbReference type="EMBL" id="KAJ7195905.1"/>
    </source>
</evidence>
<evidence type="ECO:0000259" key="2">
    <source>
        <dbReference type="Pfam" id="PF10645"/>
    </source>
</evidence>
<dbReference type="InterPro" id="IPR018909">
    <property type="entry name" value="Eng1_septum"/>
</dbReference>
<feature type="signal peptide" evidence="1">
    <location>
        <begin position="1"/>
        <end position="20"/>
    </location>
</feature>
<gene>
    <name evidence="3" type="ORF">GGX14DRAFT_700638</name>
</gene>
<protein>
    <submittedName>
        <fullName evidence="3">Carbohydrate binding-domain-containing protein</fullName>
    </submittedName>
</protein>
<dbReference type="EMBL" id="JARJCW010000087">
    <property type="protein sequence ID" value="KAJ7195905.1"/>
    <property type="molecule type" value="Genomic_DNA"/>
</dbReference>
<feature type="domain" description="Endo-1,3(4)-beta-glucanase 1 carbohydrate binding" evidence="2">
    <location>
        <begin position="24"/>
        <end position="72"/>
    </location>
</feature>
<sequence length="104" mass="11103">MARLSSIVLAVLAYSMFAAADTATCGTSTYDTSQFACFDDDFLCPIMGQDINLKCGEACYSVSEFGCSNTTLVPNSQIGPGTLLACADQQFDPLQYVCHDGNFL</sequence>